<dbReference type="InterPro" id="IPR032710">
    <property type="entry name" value="NTF2-like_dom_sf"/>
</dbReference>
<dbReference type="EMBL" id="FNCO01000002">
    <property type="protein sequence ID" value="SDG56730.1"/>
    <property type="molecule type" value="Genomic_DNA"/>
</dbReference>
<evidence type="ECO:0000256" key="2">
    <source>
        <dbReference type="ARBA" id="ARBA00009570"/>
    </source>
</evidence>
<evidence type="ECO:0000256" key="5">
    <source>
        <dbReference type="ARBA" id="ARBA00023002"/>
    </source>
</evidence>
<evidence type="ECO:0000256" key="1">
    <source>
        <dbReference type="ARBA" id="ARBA00005211"/>
    </source>
</evidence>
<dbReference type="STRING" id="89065.SAMN05216605_102440"/>
<evidence type="ECO:0000256" key="3">
    <source>
        <dbReference type="ARBA" id="ARBA00022797"/>
    </source>
</evidence>
<dbReference type="RefSeq" id="WP_074750864.1">
    <property type="nucleotide sequence ID" value="NZ_FNCO01000002.1"/>
</dbReference>
<dbReference type="GO" id="GO:0019380">
    <property type="term" value="P:3-phenylpropionate catabolic process"/>
    <property type="evidence" value="ECO:0007669"/>
    <property type="project" value="TreeGrafter"/>
</dbReference>
<dbReference type="PANTHER" id="PTHR41534:SF2">
    <property type="entry name" value="3-PHENYLPROPIONATE_CINNAMIC ACID DIOXYGENASE SUBUNIT BETA"/>
    <property type="match status" value="1"/>
</dbReference>
<keyword evidence="5" id="KW-0560">Oxidoreductase</keyword>
<dbReference type="NCBIfam" id="NF007479">
    <property type="entry name" value="PRK10069.1"/>
    <property type="match status" value="1"/>
</dbReference>
<accession>Q9X4W8</accession>
<sequence length="201" mass="22919">MSDTQLAEKPRVDVQQRGADHVQPGSPLGIKRVPVGSPVYNEVVTFLYEEATLLDQIRLQDWAARLATDLIYTVPLRHTRTAAELSTTIVRSVQHYHDDYRSIMGRILRLSGKSAWAEDPPSRTRRLVTNVFVEETEKPDEFIVTSYLLLTRSRFKDHHVDIISGERRDLLRVDGDSFKLARREVILDQAVLGTPNLAVFL</sequence>
<dbReference type="Pfam" id="PF00866">
    <property type="entry name" value="Ring_hydroxyl_B"/>
    <property type="match status" value="1"/>
</dbReference>
<reference evidence="7" key="1">
    <citation type="journal article" date="1999" name="J. Bacteriol.">
        <title>A novel aromatic-ring-hydroxylating dioxygenase from the diterpenoid-degrading bacterium Pseudomonas abietaniphila BKME-9.</title>
        <authorList>
            <person name="Martin V.J."/>
            <person name="Mohn W.W."/>
        </authorList>
    </citation>
    <scope>NUCLEOTIDE SEQUENCE</scope>
    <source>
        <strain evidence="7">BKME-9</strain>
    </source>
</reference>
<keyword evidence="9" id="KW-1185">Reference proteome</keyword>
<keyword evidence="4 7" id="KW-0223">Dioxygenase</keyword>
<feature type="compositionally biased region" description="Basic and acidic residues" evidence="6">
    <location>
        <begin position="1"/>
        <end position="20"/>
    </location>
</feature>
<reference evidence="7" key="5">
    <citation type="journal article" date="2004" name="J. Bacteriol.">
        <title>A cytochrome P450 involved in the metabolism of abietane diterpenoids by Pseudomonas abietaniphila BKME-9.</title>
        <authorList>
            <person name="Smith D.J."/>
            <person name="Martin V.J."/>
            <person name="Mohn W.W."/>
        </authorList>
    </citation>
    <scope>NUCLEOTIDE SEQUENCE</scope>
    <source>
        <strain evidence="7">BKME-9</strain>
    </source>
</reference>
<reference evidence="7" key="4">
    <citation type="submission" date="2003-12" db="EMBL/GenBank/DDBJ databases">
        <authorList>
            <person name="Smith D.J."/>
            <person name="Mohn W.W."/>
        </authorList>
    </citation>
    <scope>NUCLEOTIDE SEQUENCE</scope>
    <source>
        <strain evidence="7">BKME-9</strain>
    </source>
</reference>
<evidence type="ECO:0000313" key="7">
    <source>
        <dbReference type="EMBL" id="AAD21061.1"/>
    </source>
</evidence>
<evidence type="ECO:0000256" key="6">
    <source>
        <dbReference type="SAM" id="MobiDB-lite"/>
    </source>
</evidence>
<dbReference type="PANTHER" id="PTHR41534">
    <property type="entry name" value="BLR3401 PROTEIN"/>
    <property type="match status" value="1"/>
</dbReference>
<dbReference type="GO" id="GO:0051213">
    <property type="term" value="F:dioxygenase activity"/>
    <property type="evidence" value="ECO:0007669"/>
    <property type="project" value="UniProtKB-KW"/>
</dbReference>
<evidence type="ECO:0000313" key="8">
    <source>
        <dbReference type="EMBL" id="SDG56730.1"/>
    </source>
</evidence>
<name>Q9X4W8_9PSED</name>
<dbReference type="CDD" id="cd00667">
    <property type="entry name" value="ring_hydroxylating_dioxygenases_beta"/>
    <property type="match status" value="1"/>
</dbReference>
<evidence type="ECO:0000313" key="9">
    <source>
        <dbReference type="Proteomes" id="UP000182894"/>
    </source>
</evidence>
<reference evidence="8" key="6">
    <citation type="submission" date="2016-10" db="EMBL/GenBank/DDBJ databases">
        <authorList>
            <person name="de Groot N.N."/>
        </authorList>
    </citation>
    <scope>NUCLEOTIDE SEQUENCE [LARGE SCALE GENOMIC DNA]</scope>
    <source>
        <strain evidence="8">ATCC 700689</strain>
    </source>
</reference>
<comment type="pathway">
    <text evidence="1">Aromatic compound metabolism.</text>
</comment>
<feature type="region of interest" description="Disordered" evidence="6">
    <location>
        <begin position="1"/>
        <end position="27"/>
    </location>
</feature>
<reference evidence="7" key="3">
    <citation type="journal article" date="2000" name="J. Bacteriol.">
        <title>Genetic investigation of the catabolic pathway for degradation of abietane diterpenoids by Pseudomonas abietaniphila BKME-9.</title>
        <authorList>
            <person name="Martin V.J."/>
            <person name="Mohn W.W."/>
        </authorList>
    </citation>
    <scope>NUCLEOTIDE SEQUENCE</scope>
    <source>
        <strain evidence="7">BKME-9</strain>
    </source>
</reference>
<dbReference type="InterPro" id="IPR000391">
    <property type="entry name" value="Rng_hydr_dOase-bsu"/>
</dbReference>
<reference evidence="7" key="2">
    <citation type="journal article" date="1999" name="Syst. Appl. Microbiol.">
        <title>Physiological and phylogenetic diversity of bacteria growing on resin acids.</title>
        <authorList>
            <person name="Mohn W.W."/>
            <person name="Wilson A.E."/>
            <person name="Bicho P."/>
            <person name="Moore E.R."/>
        </authorList>
    </citation>
    <scope>NUCLEOTIDE SEQUENCE</scope>
    <source>
        <strain evidence="7">BKME-9</strain>
    </source>
</reference>
<dbReference type="AlphaFoldDB" id="Q9X4W8"/>
<dbReference type="Proteomes" id="UP000182894">
    <property type="component" value="Unassembled WGS sequence"/>
</dbReference>
<evidence type="ECO:0000256" key="4">
    <source>
        <dbReference type="ARBA" id="ARBA00022964"/>
    </source>
</evidence>
<dbReference type="SUPFAM" id="SSF54427">
    <property type="entry name" value="NTF2-like"/>
    <property type="match status" value="1"/>
</dbReference>
<keyword evidence="3" id="KW-0058">Aromatic hydrocarbons catabolism</keyword>
<protein>
    <submittedName>
        <fullName evidence="8">3-phenylpropionate/cinnamic acid dioxygenase, small subunit</fullName>
    </submittedName>
    <submittedName>
        <fullName evidence="7">Dioxygenase DitA oxygenase component small subunit</fullName>
    </submittedName>
</protein>
<comment type="similarity">
    <text evidence="2">Belongs to the bacterial ring-hydroxylating dioxygenase beta subunit family.</text>
</comment>
<dbReference type="Gene3D" id="3.10.450.50">
    <property type="match status" value="1"/>
</dbReference>
<organism evidence="7">
    <name type="scientific">Pseudomonas abietaniphila</name>
    <dbReference type="NCBI Taxonomy" id="89065"/>
    <lineage>
        <taxon>Bacteria</taxon>
        <taxon>Pseudomonadati</taxon>
        <taxon>Pseudomonadota</taxon>
        <taxon>Gammaproteobacteria</taxon>
        <taxon>Pseudomonadales</taxon>
        <taxon>Pseudomonadaceae</taxon>
        <taxon>Pseudomonas</taxon>
    </lineage>
</organism>
<dbReference type="EMBL" id="AF119621">
    <property type="protein sequence ID" value="AAD21061.1"/>
    <property type="molecule type" value="Genomic_DNA"/>
</dbReference>
<dbReference type="PIR" id="T50933">
    <property type="entry name" value="T50933"/>
</dbReference>
<proteinExistence type="inferred from homology"/>
<gene>
    <name evidence="7" type="primary">ditA2</name>
    <name evidence="8" type="ORF">SAMN05216605_102440</name>
</gene>
<dbReference type="OrthoDB" id="7062869at2"/>
<reference evidence="9" key="7">
    <citation type="submission" date="2016-10" db="EMBL/GenBank/DDBJ databases">
        <authorList>
            <person name="Varghese N."/>
            <person name="Submissions S."/>
        </authorList>
    </citation>
    <scope>NUCLEOTIDE SEQUENCE [LARGE SCALE GENOMIC DNA]</scope>
    <source>
        <strain evidence="9">ATCC 700689</strain>
    </source>
</reference>